<reference evidence="1" key="1">
    <citation type="submission" date="2018-05" db="EMBL/GenBank/DDBJ databases">
        <authorList>
            <person name="Lanie J.A."/>
            <person name="Ng W.-L."/>
            <person name="Kazmierczak K.M."/>
            <person name="Andrzejewski T.M."/>
            <person name="Davidsen T.M."/>
            <person name="Wayne K.J."/>
            <person name="Tettelin H."/>
            <person name="Glass J.I."/>
            <person name="Rusch D."/>
            <person name="Podicherti R."/>
            <person name="Tsui H.-C.T."/>
            <person name="Winkler M.E."/>
        </authorList>
    </citation>
    <scope>NUCLEOTIDE SEQUENCE</scope>
</reference>
<proteinExistence type="predicted"/>
<organism evidence="1">
    <name type="scientific">marine metagenome</name>
    <dbReference type="NCBI Taxonomy" id="408172"/>
    <lineage>
        <taxon>unclassified sequences</taxon>
        <taxon>metagenomes</taxon>
        <taxon>ecological metagenomes</taxon>
    </lineage>
</organism>
<name>A0A381S2N7_9ZZZZ</name>
<protein>
    <submittedName>
        <fullName evidence="1">Uncharacterized protein</fullName>
    </submittedName>
</protein>
<feature type="non-terminal residue" evidence="1">
    <location>
        <position position="1"/>
    </location>
</feature>
<sequence length="62" mass="7064">VDERHVGTISHWDLPEKKPARESLESILGQLKGKTNLRRAIILKEILEKPLALRDRSHGNIS</sequence>
<accession>A0A381S2N7</accession>
<dbReference type="AlphaFoldDB" id="A0A381S2N7"/>
<dbReference type="EMBL" id="UINC01002535">
    <property type="protein sequence ID" value="SUZ97714.1"/>
    <property type="molecule type" value="Genomic_DNA"/>
</dbReference>
<evidence type="ECO:0000313" key="1">
    <source>
        <dbReference type="EMBL" id="SUZ97714.1"/>
    </source>
</evidence>
<gene>
    <name evidence="1" type="ORF">METZ01_LOCUS50568</name>
</gene>